<name>A0ABW2LC52_9BACT</name>
<dbReference type="PANTHER" id="PTHR13604">
    <property type="entry name" value="DC12-RELATED"/>
    <property type="match status" value="1"/>
</dbReference>
<keyword evidence="7" id="KW-0456">Lyase</keyword>
<evidence type="ECO:0000256" key="5">
    <source>
        <dbReference type="ARBA" id="ARBA00023124"/>
    </source>
</evidence>
<dbReference type="Proteomes" id="UP001596472">
    <property type="component" value="Unassembled WGS sequence"/>
</dbReference>
<dbReference type="EMBL" id="JBHTBS010000013">
    <property type="protein sequence ID" value="MFC7339155.1"/>
    <property type="molecule type" value="Genomic_DNA"/>
</dbReference>
<evidence type="ECO:0000313" key="9">
    <source>
        <dbReference type="EMBL" id="MFC7339155.1"/>
    </source>
</evidence>
<gene>
    <name evidence="9" type="ORF">ACFQY0_18320</name>
</gene>
<sequence length="200" mass="22383">MCNAYELGKRGGSFSSKIKATSIRELLSIDSFRLIRRTDKAPVITADGELVMMRWGFERKGLSPVNNSRADKLDFPMWKQSFEERRCLIPVAAYYEWSGPKGLKRTHRFSAPDDSWLLMAGIWEESGTQGPCFSMITTEANLTVEPIHHRMPAILSGKEVDVFLAGDMRTFAPPPDAIQVADAPNPLVKKKPPPAQGELF</sequence>
<evidence type="ECO:0000256" key="3">
    <source>
        <dbReference type="ARBA" id="ARBA00022763"/>
    </source>
</evidence>
<comment type="similarity">
    <text evidence="1 8">Belongs to the SOS response-associated peptidase family.</text>
</comment>
<proteinExistence type="inferred from homology"/>
<organism evidence="9 10">
    <name type="scientific">Haloferula chungangensis</name>
    <dbReference type="NCBI Taxonomy" id="1048331"/>
    <lineage>
        <taxon>Bacteria</taxon>
        <taxon>Pseudomonadati</taxon>
        <taxon>Verrucomicrobiota</taxon>
        <taxon>Verrucomicrobiia</taxon>
        <taxon>Verrucomicrobiales</taxon>
        <taxon>Verrucomicrobiaceae</taxon>
        <taxon>Haloferula</taxon>
    </lineage>
</organism>
<keyword evidence="10" id="KW-1185">Reference proteome</keyword>
<keyword evidence="5" id="KW-0190">Covalent protein-DNA linkage</keyword>
<dbReference type="RefSeq" id="WP_379715423.1">
    <property type="nucleotide sequence ID" value="NZ_JBHTBS010000013.1"/>
</dbReference>
<evidence type="ECO:0000256" key="6">
    <source>
        <dbReference type="ARBA" id="ARBA00023125"/>
    </source>
</evidence>
<keyword evidence="6" id="KW-0238">DNA-binding</keyword>
<dbReference type="GO" id="GO:0016787">
    <property type="term" value="F:hydrolase activity"/>
    <property type="evidence" value="ECO:0007669"/>
    <property type="project" value="UniProtKB-KW"/>
</dbReference>
<evidence type="ECO:0000256" key="8">
    <source>
        <dbReference type="RuleBase" id="RU364100"/>
    </source>
</evidence>
<accession>A0ABW2LC52</accession>
<keyword evidence="4 8" id="KW-0378">Hydrolase</keyword>
<comment type="caution">
    <text evidence="9">The sequence shown here is derived from an EMBL/GenBank/DDBJ whole genome shotgun (WGS) entry which is preliminary data.</text>
</comment>
<evidence type="ECO:0000256" key="1">
    <source>
        <dbReference type="ARBA" id="ARBA00008136"/>
    </source>
</evidence>
<keyword evidence="2 8" id="KW-0645">Protease</keyword>
<reference evidence="10" key="1">
    <citation type="journal article" date="2019" name="Int. J. Syst. Evol. Microbiol.">
        <title>The Global Catalogue of Microorganisms (GCM) 10K type strain sequencing project: providing services to taxonomists for standard genome sequencing and annotation.</title>
        <authorList>
            <consortium name="The Broad Institute Genomics Platform"/>
            <consortium name="The Broad Institute Genome Sequencing Center for Infectious Disease"/>
            <person name="Wu L."/>
            <person name="Ma J."/>
        </authorList>
    </citation>
    <scope>NUCLEOTIDE SEQUENCE [LARGE SCALE GENOMIC DNA]</scope>
    <source>
        <strain evidence="10">CGMCC 4.1467</strain>
    </source>
</reference>
<dbReference type="SUPFAM" id="SSF143081">
    <property type="entry name" value="BB1717-like"/>
    <property type="match status" value="1"/>
</dbReference>
<dbReference type="EC" id="3.4.-.-" evidence="8"/>
<keyword evidence="3" id="KW-0227">DNA damage</keyword>
<evidence type="ECO:0000313" key="10">
    <source>
        <dbReference type="Proteomes" id="UP001596472"/>
    </source>
</evidence>
<dbReference type="InterPro" id="IPR003738">
    <property type="entry name" value="SRAP"/>
</dbReference>
<dbReference type="Pfam" id="PF02586">
    <property type="entry name" value="SRAP"/>
    <property type="match status" value="1"/>
</dbReference>
<dbReference type="InterPro" id="IPR036590">
    <property type="entry name" value="SRAP-like"/>
</dbReference>
<evidence type="ECO:0000256" key="7">
    <source>
        <dbReference type="ARBA" id="ARBA00023239"/>
    </source>
</evidence>
<protein>
    <recommendedName>
        <fullName evidence="8">Abasic site processing protein</fullName>
        <ecNumber evidence="8">3.4.-.-</ecNumber>
    </recommendedName>
</protein>
<dbReference type="Gene3D" id="3.90.1680.10">
    <property type="entry name" value="SOS response associated peptidase-like"/>
    <property type="match status" value="1"/>
</dbReference>
<dbReference type="PANTHER" id="PTHR13604:SF0">
    <property type="entry name" value="ABASIC SITE PROCESSING PROTEIN HMCES"/>
    <property type="match status" value="1"/>
</dbReference>
<evidence type="ECO:0000256" key="2">
    <source>
        <dbReference type="ARBA" id="ARBA00022670"/>
    </source>
</evidence>
<evidence type="ECO:0000256" key="4">
    <source>
        <dbReference type="ARBA" id="ARBA00022801"/>
    </source>
</evidence>